<dbReference type="AlphaFoldDB" id="A0A8T0GF76"/>
<reference evidence="2 3" key="1">
    <citation type="submission" date="2020-06" db="EMBL/GenBank/DDBJ databases">
        <title>WGS assembly of Ceratodon purpureus strain R40.</title>
        <authorList>
            <person name="Carey S.B."/>
            <person name="Jenkins J."/>
            <person name="Shu S."/>
            <person name="Lovell J.T."/>
            <person name="Sreedasyam A."/>
            <person name="Maumus F."/>
            <person name="Tiley G.P."/>
            <person name="Fernandez-Pozo N."/>
            <person name="Barry K."/>
            <person name="Chen C."/>
            <person name="Wang M."/>
            <person name="Lipzen A."/>
            <person name="Daum C."/>
            <person name="Saski C.A."/>
            <person name="Payton A.C."/>
            <person name="Mcbreen J.C."/>
            <person name="Conrad R.E."/>
            <person name="Kollar L.M."/>
            <person name="Olsson S."/>
            <person name="Huttunen S."/>
            <person name="Landis J.B."/>
            <person name="Wickett N.J."/>
            <person name="Johnson M.G."/>
            <person name="Rensing S.A."/>
            <person name="Grimwood J."/>
            <person name="Schmutz J."/>
            <person name="Mcdaniel S.F."/>
        </authorList>
    </citation>
    <scope>NUCLEOTIDE SEQUENCE [LARGE SCALE GENOMIC DNA]</scope>
    <source>
        <strain evidence="2 3">R40</strain>
    </source>
</reference>
<evidence type="ECO:0000313" key="3">
    <source>
        <dbReference type="Proteomes" id="UP000822688"/>
    </source>
</evidence>
<comment type="caution">
    <text evidence="2">The sequence shown here is derived from an EMBL/GenBank/DDBJ whole genome shotgun (WGS) entry which is preliminary data.</text>
</comment>
<name>A0A8T0GF76_CERPU</name>
<evidence type="ECO:0000256" key="1">
    <source>
        <dbReference type="SAM" id="MobiDB-lite"/>
    </source>
</evidence>
<accession>A0A8T0GF76</accession>
<protein>
    <submittedName>
        <fullName evidence="2">Uncharacterized protein</fullName>
    </submittedName>
</protein>
<dbReference type="Proteomes" id="UP000822688">
    <property type="component" value="Chromosome 11"/>
</dbReference>
<feature type="compositionally biased region" description="Pro residues" evidence="1">
    <location>
        <begin position="1"/>
        <end position="14"/>
    </location>
</feature>
<evidence type="ECO:0000313" key="2">
    <source>
        <dbReference type="EMBL" id="KAG0556964.1"/>
    </source>
</evidence>
<sequence length="80" mass="9012">MAPKAPPPPPPPPAAAAAEGEPELPDGVYRKEISEEQLGKFYEAAYTSHEEMIKFSLHLLLPPSASFVQIWQFLDFWQKF</sequence>
<organism evidence="2 3">
    <name type="scientific">Ceratodon purpureus</name>
    <name type="common">Fire moss</name>
    <name type="synonym">Dicranum purpureum</name>
    <dbReference type="NCBI Taxonomy" id="3225"/>
    <lineage>
        <taxon>Eukaryota</taxon>
        <taxon>Viridiplantae</taxon>
        <taxon>Streptophyta</taxon>
        <taxon>Embryophyta</taxon>
        <taxon>Bryophyta</taxon>
        <taxon>Bryophytina</taxon>
        <taxon>Bryopsida</taxon>
        <taxon>Dicranidae</taxon>
        <taxon>Pseudoditrichales</taxon>
        <taxon>Ditrichaceae</taxon>
        <taxon>Ceratodon</taxon>
    </lineage>
</organism>
<feature type="region of interest" description="Disordered" evidence="1">
    <location>
        <begin position="1"/>
        <end position="20"/>
    </location>
</feature>
<gene>
    <name evidence="2" type="ORF">KC19_11G091300</name>
</gene>
<keyword evidence="3" id="KW-1185">Reference proteome</keyword>
<proteinExistence type="predicted"/>
<dbReference type="EMBL" id="CM026432">
    <property type="protein sequence ID" value="KAG0556964.1"/>
    <property type="molecule type" value="Genomic_DNA"/>
</dbReference>